<dbReference type="PROSITE" id="PS00629">
    <property type="entry name" value="IMP_1"/>
    <property type="match status" value="1"/>
</dbReference>
<comment type="caution">
    <text evidence="5">The sequence shown here is derived from an EMBL/GenBank/DDBJ whole genome shotgun (WGS) entry which is preliminary data.</text>
</comment>
<evidence type="ECO:0000256" key="4">
    <source>
        <dbReference type="ARBA" id="ARBA00022842"/>
    </source>
</evidence>
<dbReference type="Proteomes" id="UP000614058">
    <property type="component" value="Unassembled WGS sequence"/>
</dbReference>
<dbReference type="PROSITE" id="PS00630">
    <property type="entry name" value="IMP_2"/>
    <property type="match status" value="1"/>
</dbReference>
<evidence type="ECO:0000256" key="2">
    <source>
        <dbReference type="ARBA" id="ARBA00022723"/>
    </source>
</evidence>
<evidence type="ECO:0000313" key="6">
    <source>
        <dbReference type="Proteomes" id="UP000614058"/>
    </source>
</evidence>
<dbReference type="SUPFAM" id="SSF56655">
    <property type="entry name" value="Carbohydrate phosphatase"/>
    <property type="match status" value="1"/>
</dbReference>
<dbReference type="EMBL" id="JAEHNZ010000001">
    <property type="protein sequence ID" value="MBK0395083.1"/>
    <property type="molecule type" value="Genomic_DNA"/>
</dbReference>
<dbReference type="Gene3D" id="3.30.540.10">
    <property type="entry name" value="Fructose-1,6-Bisphosphatase, subunit A, domain 1"/>
    <property type="match status" value="1"/>
</dbReference>
<dbReference type="InterPro" id="IPR000760">
    <property type="entry name" value="Inositol_monophosphatase-like"/>
</dbReference>
<organism evidence="5 6">
    <name type="scientific">Kingella bonacorsii</name>
    <dbReference type="NCBI Taxonomy" id="2796361"/>
    <lineage>
        <taxon>Bacteria</taxon>
        <taxon>Pseudomonadati</taxon>
        <taxon>Pseudomonadota</taxon>
        <taxon>Betaproteobacteria</taxon>
        <taxon>Neisseriales</taxon>
        <taxon>Neisseriaceae</taxon>
        <taxon>Kingella</taxon>
    </lineage>
</organism>
<dbReference type="InterPro" id="IPR020583">
    <property type="entry name" value="Inositol_monoP_metal-BS"/>
</dbReference>
<dbReference type="PRINTS" id="PR00377">
    <property type="entry name" value="IMPHPHTASES"/>
</dbReference>
<keyword evidence="2" id="KW-0479">Metal-binding</keyword>
<keyword evidence="3" id="KW-0378">Hydrolase</keyword>
<dbReference type="CDD" id="cd01637">
    <property type="entry name" value="IMPase_like"/>
    <property type="match status" value="1"/>
</dbReference>
<keyword evidence="6" id="KW-1185">Reference proteome</keyword>
<accession>A0ABS1BPE3</accession>
<proteinExistence type="inferred from homology"/>
<keyword evidence="4" id="KW-0460">Magnesium</keyword>
<evidence type="ECO:0000256" key="1">
    <source>
        <dbReference type="ARBA" id="ARBA00009759"/>
    </source>
</evidence>
<dbReference type="InterPro" id="IPR020550">
    <property type="entry name" value="Inositol_monophosphatase_CS"/>
</dbReference>
<dbReference type="PANTHER" id="PTHR20854:SF4">
    <property type="entry name" value="INOSITOL-1-MONOPHOSPHATASE-RELATED"/>
    <property type="match status" value="1"/>
</dbReference>
<name>A0ABS1BPE3_9NEIS</name>
<protein>
    <submittedName>
        <fullName evidence="5">Inositol monophosphatase</fullName>
    </submittedName>
</protein>
<evidence type="ECO:0000313" key="5">
    <source>
        <dbReference type="EMBL" id="MBK0395083.1"/>
    </source>
</evidence>
<evidence type="ECO:0000256" key="3">
    <source>
        <dbReference type="ARBA" id="ARBA00022801"/>
    </source>
</evidence>
<sequence>MKSMNLLHDLIREVAANEIMPYFLRVQSARKEDGSVLSQADLAAQAKLVFRLPQIIAAPVLGEEMSAAEQRALWASHAQSGLWVIDPIDGTNNFVNGLPHFAVSVAYVAQGRAQLGAIFNPVSGEMFSAERGGGAFLNDTRLPLRCVPKKLHEALAGVDVKRLRSARLANSINHFAPFGTLRCLGSSTLDWCYLAAGRLDVYVHGGQNLWDYAAGALILQEAGGLLATLEGDDFWSGLHAFKRSAVAAVQPELFEKWLGWIRKNQ</sequence>
<dbReference type="PANTHER" id="PTHR20854">
    <property type="entry name" value="INOSITOL MONOPHOSPHATASE"/>
    <property type="match status" value="1"/>
</dbReference>
<dbReference type="Pfam" id="PF00459">
    <property type="entry name" value="Inositol_P"/>
    <property type="match status" value="1"/>
</dbReference>
<comment type="similarity">
    <text evidence="1">Belongs to the inositol monophosphatase superfamily.</text>
</comment>
<gene>
    <name evidence="5" type="ORF">JDW22_00430</name>
</gene>
<reference evidence="5 6" key="1">
    <citation type="journal article" date="2021" name="Pathogens">
        <title>Isolation and Characterization of Kingella bonacorsii sp. nov., A Novel Kingella Species Detected in a Stable Periodontitis Subject.</title>
        <authorList>
            <person name="Antezack A."/>
            <person name="Boxberger M."/>
            <person name="Rolland C."/>
            <person name="Monnet-Corti V."/>
            <person name="La Scola B."/>
        </authorList>
    </citation>
    <scope>NUCLEOTIDE SEQUENCE [LARGE SCALE GENOMIC DNA]</scope>
    <source>
        <strain evidence="5 6">Marseille-Q4569</strain>
    </source>
</reference>
<dbReference type="Gene3D" id="3.40.190.80">
    <property type="match status" value="1"/>
</dbReference>
<dbReference type="RefSeq" id="WP_200520913.1">
    <property type="nucleotide sequence ID" value="NZ_JAEHNZ010000001.1"/>
</dbReference>